<dbReference type="SUPFAM" id="SSF111369">
    <property type="entry name" value="HlyD-like secretion proteins"/>
    <property type="match status" value="1"/>
</dbReference>
<dbReference type="AlphaFoldDB" id="A0A7C5R0W5"/>
<dbReference type="GO" id="GO:1990281">
    <property type="term" value="C:efflux pump complex"/>
    <property type="evidence" value="ECO:0007669"/>
    <property type="project" value="TreeGrafter"/>
</dbReference>
<dbReference type="Gene3D" id="2.40.50.100">
    <property type="match status" value="1"/>
</dbReference>
<dbReference type="Gene3D" id="2.40.420.20">
    <property type="match status" value="1"/>
</dbReference>
<evidence type="ECO:0000256" key="3">
    <source>
        <dbReference type="SAM" id="SignalP"/>
    </source>
</evidence>
<organism evidence="5">
    <name type="scientific">Hellea balneolensis</name>
    <dbReference type="NCBI Taxonomy" id="287478"/>
    <lineage>
        <taxon>Bacteria</taxon>
        <taxon>Pseudomonadati</taxon>
        <taxon>Pseudomonadota</taxon>
        <taxon>Alphaproteobacteria</taxon>
        <taxon>Maricaulales</taxon>
        <taxon>Robiginitomaculaceae</taxon>
        <taxon>Hellea</taxon>
    </lineage>
</organism>
<evidence type="ECO:0000256" key="1">
    <source>
        <dbReference type="ARBA" id="ARBA00009477"/>
    </source>
</evidence>
<feature type="chain" id="PRO_5028010691" evidence="3">
    <location>
        <begin position="26"/>
        <end position="332"/>
    </location>
</feature>
<dbReference type="PANTHER" id="PTHR30469:SF15">
    <property type="entry name" value="HLYD FAMILY OF SECRETION PROTEINS"/>
    <property type="match status" value="1"/>
</dbReference>
<comment type="caution">
    <text evidence="5">The sequence shown here is derived from an EMBL/GenBank/DDBJ whole genome shotgun (WGS) entry which is preliminary data.</text>
</comment>
<dbReference type="Gene3D" id="1.10.287.470">
    <property type="entry name" value="Helix hairpin bin"/>
    <property type="match status" value="1"/>
</dbReference>
<dbReference type="PANTHER" id="PTHR30469">
    <property type="entry name" value="MULTIDRUG RESISTANCE PROTEIN MDTA"/>
    <property type="match status" value="1"/>
</dbReference>
<feature type="coiled-coil region" evidence="2">
    <location>
        <begin position="93"/>
        <end position="151"/>
    </location>
</feature>
<feature type="signal peptide" evidence="3">
    <location>
        <begin position="1"/>
        <end position="25"/>
    </location>
</feature>
<proteinExistence type="inferred from homology"/>
<keyword evidence="3" id="KW-0732">Signal</keyword>
<evidence type="ECO:0000313" key="5">
    <source>
        <dbReference type="EMBL" id="HHL43103.1"/>
    </source>
</evidence>
<keyword evidence="2" id="KW-0175">Coiled coil</keyword>
<feature type="domain" description="Multidrug resistance protein MdtA-like barrel-sandwich hybrid" evidence="4">
    <location>
        <begin position="53"/>
        <end position="187"/>
    </location>
</feature>
<name>A0A7C5R0W5_9PROT</name>
<dbReference type="NCBIfam" id="TIGR01730">
    <property type="entry name" value="RND_mfp"/>
    <property type="match status" value="1"/>
</dbReference>
<dbReference type="InterPro" id="IPR006143">
    <property type="entry name" value="RND_pump_MFP"/>
</dbReference>
<reference evidence="5" key="1">
    <citation type="journal article" date="2020" name="mSystems">
        <title>Genome- and Community-Level Interaction Insights into Carbon Utilization and Element Cycling Functions of Hydrothermarchaeota in Hydrothermal Sediment.</title>
        <authorList>
            <person name="Zhou Z."/>
            <person name="Liu Y."/>
            <person name="Xu W."/>
            <person name="Pan J."/>
            <person name="Luo Z.H."/>
            <person name="Li M."/>
        </authorList>
    </citation>
    <scope>NUCLEOTIDE SEQUENCE [LARGE SCALE GENOMIC DNA]</scope>
    <source>
        <strain evidence="5">HyVt-485</strain>
    </source>
</reference>
<gene>
    <name evidence="5" type="ORF">ENJ42_05760</name>
</gene>
<comment type="similarity">
    <text evidence="1">Belongs to the membrane fusion protein (MFP) (TC 8.A.1) family.</text>
</comment>
<evidence type="ECO:0000259" key="4">
    <source>
        <dbReference type="Pfam" id="PF25917"/>
    </source>
</evidence>
<dbReference type="Gene3D" id="2.40.30.170">
    <property type="match status" value="1"/>
</dbReference>
<dbReference type="Pfam" id="PF25917">
    <property type="entry name" value="BSH_RND"/>
    <property type="match status" value="1"/>
</dbReference>
<dbReference type="InterPro" id="IPR058625">
    <property type="entry name" value="MdtA-like_BSH"/>
</dbReference>
<accession>A0A7C5R0W5</accession>
<dbReference type="GO" id="GO:0015562">
    <property type="term" value="F:efflux transmembrane transporter activity"/>
    <property type="evidence" value="ECO:0007669"/>
    <property type="project" value="TreeGrafter"/>
</dbReference>
<dbReference type="Proteomes" id="UP000885830">
    <property type="component" value="Unassembled WGS sequence"/>
</dbReference>
<evidence type="ECO:0000256" key="2">
    <source>
        <dbReference type="SAM" id="Coils"/>
    </source>
</evidence>
<dbReference type="EMBL" id="DRMJ01000293">
    <property type="protein sequence ID" value="HHL43103.1"/>
    <property type="molecule type" value="Genomic_DNA"/>
</dbReference>
<protein>
    <submittedName>
        <fullName evidence="5">Efflux RND transporter periplasmic adaptor subunit</fullName>
    </submittedName>
</protein>
<sequence>MKPKKTLLVIMAMTGTLLTGQISQAQQPNRLVVSEQIVTDYRPVVARLESSDTITARARISGVVTTLNIDEGSLVKKGDVLARIQDESIGPQLAALDAKISGIENQLSQLIEDLNRAEKLHKEGFFPTSKLDQARTQVEVTKKALSGAKSERNTLISVRTKGVVRAASDGRVTAVNVVKGSVVSPGEIIARLATLDGVVRLALPERHAGQIREGETLSLRLPARGGEVHQAVISKIYPELRGGAVIADAIVDGGLSALVGERVDVLVPVGERRALRIPKSFIKTRFGIDFVKVHVGEHVIEAPVTLANPIADADGYVEVLSGLHTGDEVEKP</sequence>